<evidence type="ECO:0000256" key="2">
    <source>
        <dbReference type="ARBA" id="ARBA00022452"/>
    </source>
</evidence>
<proteinExistence type="inferred from homology"/>
<keyword evidence="3" id="KW-0998">Cell outer membrane</keyword>
<keyword evidence="4" id="KW-0812">Transmembrane</keyword>
<accession>A0ABU3VV46</accession>
<comment type="similarity">
    <text evidence="1 4">Belongs to the outer membrane factor (OMF) (TC 1.B.17) family.</text>
</comment>
<dbReference type="PANTHER" id="PTHR30203">
    <property type="entry name" value="OUTER MEMBRANE CATION EFFLUX PROTEIN"/>
    <property type="match status" value="1"/>
</dbReference>
<dbReference type="PROSITE" id="PS51257">
    <property type="entry name" value="PROKAR_LIPOPROTEIN"/>
    <property type="match status" value="1"/>
</dbReference>
<protein>
    <submittedName>
        <fullName evidence="5">Efflux transporter outer membrane subunit</fullName>
    </submittedName>
</protein>
<keyword evidence="4" id="KW-0449">Lipoprotein</keyword>
<evidence type="ECO:0000256" key="4">
    <source>
        <dbReference type="RuleBase" id="RU362097"/>
    </source>
</evidence>
<dbReference type="InterPro" id="IPR003423">
    <property type="entry name" value="OMP_efflux"/>
</dbReference>
<dbReference type="InterPro" id="IPR010131">
    <property type="entry name" value="MdtP/NodT-like"/>
</dbReference>
<reference evidence="5 6" key="1">
    <citation type="submission" date="2023-10" db="EMBL/GenBank/DDBJ databases">
        <title>Characteristics and mechanism of a salt-tolerant marine origin heterotrophic nitrifying- aerobic denitrifying bacteria Marinobacter xestospongiae HN1.</title>
        <authorList>
            <person name="Qi R."/>
        </authorList>
    </citation>
    <scope>NUCLEOTIDE SEQUENCE [LARGE SCALE GENOMIC DNA]</scope>
    <source>
        <strain evidence="5 6">HN1</strain>
    </source>
</reference>
<dbReference type="Gene3D" id="1.20.1600.10">
    <property type="entry name" value="Outer membrane efflux proteins (OEP)"/>
    <property type="match status" value="1"/>
</dbReference>
<gene>
    <name evidence="5" type="ORF">RYS15_05040</name>
</gene>
<evidence type="ECO:0000313" key="6">
    <source>
        <dbReference type="Proteomes" id="UP001269819"/>
    </source>
</evidence>
<dbReference type="Proteomes" id="UP001269819">
    <property type="component" value="Unassembled WGS sequence"/>
</dbReference>
<dbReference type="Gene3D" id="2.20.200.10">
    <property type="entry name" value="Outer membrane efflux proteins (OEP)"/>
    <property type="match status" value="1"/>
</dbReference>
<keyword evidence="6" id="KW-1185">Reference proteome</keyword>
<evidence type="ECO:0000256" key="3">
    <source>
        <dbReference type="ARBA" id="ARBA00023237"/>
    </source>
</evidence>
<comment type="subcellular location">
    <subcellularLocation>
        <location evidence="4">Cell outer membrane</location>
        <topology evidence="4">Lipid-anchor</topology>
    </subcellularLocation>
</comment>
<evidence type="ECO:0000313" key="5">
    <source>
        <dbReference type="EMBL" id="MDV2078035.1"/>
    </source>
</evidence>
<comment type="caution">
    <text evidence="5">The sequence shown here is derived from an EMBL/GenBank/DDBJ whole genome shotgun (WGS) entry which is preliminary data.</text>
</comment>
<sequence length="473" mass="51188">MPKMRLIASSFVLLAGCAVGPDYQPPALEAPARFSTEHNQQSFSAAEEARFWRGFGDPLLAQLIDQTLTANLDLQAALTRYQRAEALLRGSRSEQLPTIGTGASAAALHLPESERPAGGDGDIERFRIDANASWELDLFGRLRRATEAQGARLQASEAELDALRVALVGQLASSYFELRGLQQQLTVAQRNVTLQQDSLVIVSARMDAGRSTDFDVLRARAQLASTRAVVPRLEADIRVRMHRLAVLTGQAPGQLVAQLQPATALPTVTPAIPVGSPGDVLRRRPDVRQAERQLAAATADIGVATADLFPRFSLDALLGTVALDGGDLFSAGAESRRVALGIDWTFLNFGRVQARIDAEDADARAALADYRQVVLEVLEETENRLVRYQHSQRRTAQLETAAEAAQAAADLARTRYRQGYIGYFEVLDAEREQLASDQALSQGRTDTVLAMVGLYRTLAGAPAPGQAVSQQGR</sequence>
<keyword evidence="4" id="KW-0564">Palmitate</keyword>
<dbReference type="NCBIfam" id="TIGR01845">
    <property type="entry name" value="outer_NodT"/>
    <property type="match status" value="1"/>
</dbReference>
<name>A0ABU3VV46_9GAMM</name>
<dbReference type="RefSeq" id="WP_316972891.1">
    <property type="nucleotide sequence ID" value="NZ_JAWIIJ010000003.1"/>
</dbReference>
<dbReference type="PANTHER" id="PTHR30203:SF25">
    <property type="entry name" value="OUTER MEMBRANE PROTEIN-RELATED"/>
    <property type="match status" value="1"/>
</dbReference>
<dbReference type="EMBL" id="JAWIIJ010000003">
    <property type="protein sequence ID" value="MDV2078035.1"/>
    <property type="molecule type" value="Genomic_DNA"/>
</dbReference>
<dbReference type="Pfam" id="PF02321">
    <property type="entry name" value="OEP"/>
    <property type="match status" value="2"/>
</dbReference>
<evidence type="ECO:0000256" key="1">
    <source>
        <dbReference type="ARBA" id="ARBA00007613"/>
    </source>
</evidence>
<dbReference type="SUPFAM" id="SSF56954">
    <property type="entry name" value="Outer membrane efflux proteins (OEP)"/>
    <property type="match status" value="1"/>
</dbReference>
<keyword evidence="4" id="KW-0472">Membrane</keyword>
<organism evidence="5 6">
    <name type="scientific">Marinobacter xestospongiae</name>
    <dbReference type="NCBI Taxonomy" id="994319"/>
    <lineage>
        <taxon>Bacteria</taxon>
        <taxon>Pseudomonadati</taxon>
        <taxon>Pseudomonadota</taxon>
        <taxon>Gammaproteobacteria</taxon>
        <taxon>Pseudomonadales</taxon>
        <taxon>Marinobacteraceae</taxon>
        <taxon>Marinobacter</taxon>
    </lineage>
</organism>
<keyword evidence="2 4" id="KW-1134">Transmembrane beta strand</keyword>